<feature type="transmembrane region" description="Helical" evidence="1">
    <location>
        <begin position="31"/>
        <end position="53"/>
    </location>
</feature>
<dbReference type="Proteomes" id="UP000254765">
    <property type="component" value="Unassembled WGS sequence"/>
</dbReference>
<feature type="transmembrane region" description="Helical" evidence="1">
    <location>
        <begin position="59"/>
        <end position="78"/>
    </location>
</feature>
<dbReference type="AlphaFoldDB" id="A0A380AJT1"/>
<keyword evidence="1" id="KW-0812">Transmembrane</keyword>
<protein>
    <submittedName>
        <fullName evidence="2">Uncharacterized protein</fullName>
    </submittedName>
</protein>
<name>A0A380AJT1_SERMA</name>
<organism evidence="2 3">
    <name type="scientific">Serratia marcescens</name>
    <dbReference type="NCBI Taxonomy" id="615"/>
    <lineage>
        <taxon>Bacteria</taxon>
        <taxon>Pseudomonadati</taxon>
        <taxon>Pseudomonadota</taxon>
        <taxon>Gammaproteobacteria</taxon>
        <taxon>Enterobacterales</taxon>
        <taxon>Yersiniaceae</taxon>
        <taxon>Serratia</taxon>
    </lineage>
</organism>
<sequence>MRYLNCVAPSYLSLGVVLVLMTALEQTGQGLRILLINIVFYALEIGIASLLGLNHVDATRLYLVIAIMNWLSALYVVYELNKRLAPQVTLPPREMQP</sequence>
<evidence type="ECO:0000313" key="2">
    <source>
        <dbReference type="EMBL" id="SUI81221.1"/>
    </source>
</evidence>
<proteinExistence type="predicted"/>
<reference evidence="2 3" key="1">
    <citation type="submission" date="2018-06" db="EMBL/GenBank/DDBJ databases">
        <authorList>
            <consortium name="Pathogen Informatics"/>
            <person name="Doyle S."/>
        </authorList>
    </citation>
    <scope>NUCLEOTIDE SEQUENCE [LARGE SCALE GENOMIC DNA]</scope>
    <source>
        <strain evidence="2 3">NCTC10211</strain>
    </source>
</reference>
<accession>A0A380AJT1</accession>
<gene>
    <name evidence="2" type="ORF">NCTC10211_05147</name>
</gene>
<evidence type="ECO:0000313" key="3">
    <source>
        <dbReference type="Proteomes" id="UP000254765"/>
    </source>
</evidence>
<keyword evidence="1" id="KW-0472">Membrane</keyword>
<dbReference type="EMBL" id="UGYK01000002">
    <property type="protein sequence ID" value="SUI81221.1"/>
    <property type="molecule type" value="Genomic_DNA"/>
</dbReference>
<evidence type="ECO:0000256" key="1">
    <source>
        <dbReference type="SAM" id="Phobius"/>
    </source>
</evidence>
<feature type="transmembrane region" description="Helical" evidence="1">
    <location>
        <begin position="6"/>
        <end position="24"/>
    </location>
</feature>
<keyword evidence="1" id="KW-1133">Transmembrane helix</keyword>